<comment type="similarity">
    <text evidence="1">Belongs to the HEBP family.</text>
</comment>
<keyword evidence="3" id="KW-0472">Membrane</keyword>
<dbReference type="SUPFAM" id="SSF55136">
    <property type="entry name" value="Probable bacterial effector-binding domain"/>
    <property type="match status" value="1"/>
</dbReference>
<gene>
    <name evidence="4" type="ORF">VNO78_23927</name>
</gene>
<dbReference type="PANTHER" id="PTHR11220">
    <property type="entry name" value="HEME-BINDING PROTEIN-RELATED"/>
    <property type="match status" value="1"/>
</dbReference>
<protein>
    <recommendedName>
        <fullName evidence="6">SOUL heme-binding protein</fullName>
    </recommendedName>
</protein>
<dbReference type="AlphaFoldDB" id="A0AAN9S431"/>
<feature type="compositionally biased region" description="Basic residues" evidence="2">
    <location>
        <begin position="34"/>
        <end position="44"/>
    </location>
</feature>
<dbReference type="Pfam" id="PF04832">
    <property type="entry name" value="SOUL"/>
    <property type="match status" value="1"/>
</dbReference>
<evidence type="ECO:0000256" key="2">
    <source>
        <dbReference type="SAM" id="MobiDB-lite"/>
    </source>
</evidence>
<feature type="region of interest" description="Disordered" evidence="2">
    <location>
        <begin position="25"/>
        <end position="44"/>
    </location>
</feature>
<dbReference type="FunFam" id="3.20.80.10:FF:000002">
    <property type="entry name" value="Heme-binding protein 2"/>
    <property type="match status" value="1"/>
</dbReference>
<dbReference type="EMBL" id="JAYMYS010000006">
    <property type="protein sequence ID" value="KAK7389095.1"/>
    <property type="molecule type" value="Genomic_DNA"/>
</dbReference>
<keyword evidence="3" id="KW-1133">Transmembrane helix</keyword>
<organism evidence="4 5">
    <name type="scientific">Psophocarpus tetragonolobus</name>
    <name type="common">Winged bean</name>
    <name type="synonym">Dolichos tetragonolobus</name>
    <dbReference type="NCBI Taxonomy" id="3891"/>
    <lineage>
        <taxon>Eukaryota</taxon>
        <taxon>Viridiplantae</taxon>
        <taxon>Streptophyta</taxon>
        <taxon>Embryophyta</taxon>
        <taxon>Tracheophyta</taxon>
        <taxon>Spermatophyta</taxon>
        <taxon>Magnoliopsida</taxon>
        <taxon>eudicotyledons</taxon>
        <taxon>Gunneridae</taxon>
        <taxon>Pentapetalae</taxon>
        <taxon>rosids</taxon>
        <taxon>fabids</taxon>
        <taxon>Fabales</taxon>
        <taxon>Fabaceae</taxon>
        <taxon>Papilionoideae</taxon>
        <taxon>50 kb inversion clade</taxon>
        <taxon>NPAAA clade</taxon>
        <taxon>indigoferoid/millettioid clade</taxon>
        <taxon>Phaseoleae</taxon>
        <taxon>Psophocarpus</taxon>
    </lineage>
</organism>
<proteinExistence type="inferred from homology"/>
<keyword evidence="5" id="KW-1185">Reference proteome</keyword>
<dbReference type="Gene3D" id="3.20.80.10">
    <property type="entry name" value="Regulatory factor, effector binding domain"/>
    <property type="match status" value="1"/>
</dbReference>
<dbReference type="InterPro" id="IPR011256">
    <property type="entry name" value="Reg_factor_effector_dom_sf"/>
</dbReference>
<dbReference type="Proteomes" id="UP001386955">
    <property type="component" value="Unassembled WGS sequence"/>
</dbReference>
<comment type="caution">
    <text evidence="4">The sequence shown here is derived from an EMBL/GenBank/DDBJ whole genome shotgun (WGS) entry which is preliminary data.</text>
</comment>
<reference evidence="4 5" key="1">
    <citation type="submission" date="2024-01" db="EMBL/GenBank/DDBJ databases">
        <title>The genomes of 5 underutilized Papilionoideae crops provide insights into root nodulation and disease resistanc.</title>
        <authorList>
            <person name="Jiang F."/>
        </authorList>
    </citation>
    <scope>NUCLEOTIDE SEQUENCE [LARGE SCALE GENOMIC DNA]</scope>
    <source>
        <strain evidence="4">DUOXIRENSHENG_FW03</strain>
        <tissue evidence="4">Leaves</tissue>
    </source>
</reference>
<dbReference type="PANTHER" id="PTHR11220:SF1">
    <property type="entry name" value="HEME-BINDING PROTEIN 2"/>
    <property type="match status" value="1"/>
</dbReference>
<evidence type="ECO:0008006" key="6">
    <source>
        <dbReference type="Google" id="ProtNLM"/>
    </source>
</evidence>
<dbReference type="InterPro" id="IPR006917">
    <property type="entry name" value="SOUL_heme-bd"/>
</dbReference>
<feature type="transmembrane region" description="Helical" evidence="3">
    <location>
        <begin position="51"/>
        <end position="71"/>
    </location>
</feature>
<evidence type="ECO:0000313" key="4">
    <source>
        <dbReference type="EMBL" id="KAK7389095.1"/>
    </source>
</evidence>
<evidence type="ECO:0000256" key="3">
    <source>
        <dbReference type="SAM" id="Phobius"/>
    </source>
</evidence>
<keyword evidence="3" id="KW-0812">Transmembrane</keyword>
<evidence type="ECO:0000313" key="5">
    <source>
        <dbReference type="Proteomes" id="UP001386955"/>
    </source>
</evidence>
<evidence type="ECO:0000256" key="1">
    <source>
        <dbReference type="ARBA" id="ARBA00009817"/>
    </source>
</evidence>
<name>A0AAN9S431_PSOTE</name>
<sequence length="262" mass="29925">MEKPPCNGRHINIIQVLSGRRATRGRVERERGLGKKKKEERKERRMKKKRGLCVAVNAICLVVMVCSGMEMESPEYTVVHSESDFEIRLYRNCVWMSAPALHDISFEKATWNGFHRLFQFTEGANLNFSRIPMTVPVLTSMVPGVGPLQSQGYYVSLYLPIKFQDNPPLPLEELNIKPYHFTTHCVAVRNFSGYAKDERIIKEAQKLAKSLCRSPWVQSRTHPGYSIAQYNTPLRILNRKNEVWVDVDAPHLGCNSASVAAY</sequence>
<accession>A0AAN9S431</accession>